<feature type="compositionally biased region" description="Polar residues" evidence="1">
    <location>
        <begin position="321"/>
        <end position="336"/>
    </location>
</feature>
<feature type="compositionally biased region" description="Basic and acidic residues" evidence="1">
    <location>
        <begin position="501"/>
        <end position="518"/>
    </location>
</feature>
<dbReference type="Proteomes" id="UP000726737">
    <property type="component" value="Unassembled WGS sequence"/>
</dbReference>
<dbReference type="OrthoDB" id="8922241at2759"/>
<feature type="region of interest" description="Disordered" evidence="1">
    <location>
        <begin position="501"/>
        <end position="524"/>
    </location>
</feature>
<gene>
    <name evidence="3" type="ORF">BG011_005232</name>
</gene>
<feature type="region of interest" description="Disordered" evidence="1">
    <location>
        <begin position="292"/>
        <end position="430"/>
    </location>
</feature>
<feature type="compositionally biased region" description="Low complexity" evidence="1">
    <location>
        <begin position="114"/>
        <end position="124"/>
    </location>
</feature>
<name>A0A9P6U180_9FUNG</name>
<dbReference type="Gene3D" id="3.30.160.60">
    <property type="entry name" value="Classic Zinc Finger"/>
    <property type="match status" value="1"/>
</dbReference>
<proteinExistence type="predicted"/>
<evidence type="ECO:0000313" key="4">
    <source>
        <dbReference type="Proteomes" id="UP000726737"/>
    </source>
</evidence>
<keyword evidence="4" id="KW-1185">Reference proteome</keyword>
<evidence type="ECO:0000256" key="1">
    <source>
        <dbReference type="SAM" id="MobiDB-lite"/>
    </source>
</evidence>
<accession>A0A9P6U180</accession>
<organism evidence="3 4">
    <name type="scientific">Mortierella polycephala</name>
    <dbReference type="NCBI Taxonomy" id="41804"/>
    <lineage>
        <taxon>Eukaryota</taxon>
        <taxon>Fungi</taxon>
        <taxon>Fungi incertae sedis</taxon>
        <taxon>Mucoromycota</taxon>
        <taxon>Mortierellomycotina</taxon>
        <taxon>Mortierellomycetes</taxon>
        <taxon>Mortierellales</taxon>
        <taxon>Mortierellaceae</taxon>
        <taxon>Mortierella</taxon>
    </lineage>
</organism>
<dbReference type="InterPro" id="IPR013087">
    <property type="entry name" value="Znf_C2H2_type"/>
</dbReference>
<dbReference type="SUPFAM" id="SSF57667">
    <property type="entry name" value="beta-beta-alpha zinc fingers"/>
    <property type="match status" value="1"/>
</dbReference>
<dbReference type="EMBL" id="JAAAJA010000359">
    <property type="protein sequence ID" value="KAG0255240.1"/>
    <property type="molecule type" value="Genomic_DNA"/>
</dbReference>
<dbReference type="SMART" id="SM00355">
    <property type="entry name" value="ZnF_C2H2"/>
    <property type="match status" value="2"/>
</dbReference>
<protein>
    <recommendedName>
        <fullName evidence="2">C2H2-type domain-containing protein</fullName>
    </recommendedName>
</protein>
<feature type="compositionally biased region" description="Polar residues" evidence="1">
    <location>
        <begin position="409"/>
        <end position="422"/>
    </location>
</feature>
<sequence>MTSAYPPSLKRDSTRSLCDQFTTIFDPADSIASCHAHSVEEVQHALPLPFESDNLMQLRTLVKSTAALVSADELLSSASLETILSSDSSSSPLPGPAVVSSRIGEYGHSSVSSSLATSSRAHPSPASTLFTPAATPCSETDESLDTLSPPLSPWFPAMVELEIDSAVADRQVQIANNNNVLHHSHHRSSKSSAACGLDFFNNSFYQSLPELSYRPHPYHHRQRTSSIAFAVRGPKAKSMATEISRTAAPSELYNVTIDEILSGDPLNFSLKDQGLLSTYDFDLDLDAVLSDAPTDCSSDVESNAPQTNTTIDTMPAYIPETRSSQCNEPEDSQQSAMDDGQDDSDYEEPAKRRRVTTVSTGKACKARNRSTKIKSIPRKKEPVQKVYKIYPQRRSKKQAADKEEEECDVSQSPMASMSVSNKGDSRVDTSKTSTAIGLPIAEGYYVCEFCPEERFGRVHDLKRHQMSKHAERTWPCDFCHRPFVRRDALLRHYAVKAERSDGIHPSTEETHRLSEARARARLMT</sequence>
<feature type="compositionally biased region" description="Polar residues" evidence="1">
    <location>
        <begin position="295"/>
        <end position="312"/>
    </location>
</feature>
<feature type="domain" description="C2H2-type" evidence="2">
    <location>
        <begin position="474"/>
        <end position="494"/>
    </location>
</feature>
<dbReference type="InterPro" id="IPR036236">
    <property type="entry name" value="Znf_C2H2_sf"/>
</dbReference>
<feature type="domain" description="C2H2-type" evidence="2">
    <location>
        <begin position="445"/>
        <end position="469"/>
    </location>
</feature>
<feature type="compositionally biased region" description="Basic residues" evidence="1">
    <location>
        <begin position="364"/>
        <end position="377"/>
    </location>
</feature>
<feature type="region of interest" description="Disordered" evidence="1">
    <location>
        <begin position="114"/>
        <end position="146"/>
    </location>
</feature>
<evidence type="ECO:0000313" key="3">
    <source>
        <dbReference type="EMBL" id="KAG0255240.1"/>
    </source>
</evidence>
<evidence type="ECO:0000259" key="2">
    <source>
        <dbReference type="SMART" id="SM00355"/>
    </source>
</evidence>
<dbReference type="AlphaFoldDB" id="A0A9P6U180"/>
<comment type="caution">
    <text evidence="3">The sequence shown here is derived from an EMBL/GenBank/DDBJ whole genome shotgun (WGS) entry which is preliminary data.</text>
</comment>
<reference evidence="3" key="1">
    <citation type="journal article" date="2020" name="Fungal Divers.">
        <title>Resolving the Mortierellaceae phylogeny through synthesis of multi-gene phylogenetics and phylogenomics.</title>
        <authorList>
            <person name="Vandepol N."/>
            <person name="Liber J."/>
            <person name="Desiro A."/>
            <person name="Na H."/>
            <person name="Kennedy M."/>
            <person name="Barry K."/>
            <person name="Grigoriev I.V."/>
            <person name="Miller A.N."/>
            <person name="O'Donnell K."/>
            <person name="Stajich J.E."/>
            <person name="Bonito G."/>
        </authorList>
    </citation>
    <scope>NUCLEOTIDE SEQUENCE</scope>
    <source>
        <strain evidence="3">KOD948</strain>
    </source>
</reference>